<dbReference type="Gene3D" id="3.40.50.300">
    <property type="entry name" value="P-loop containing nucleotide triphosphate hydrolases"/>
    <property type="match status" value="2"/>
</dbReference>
<evidence type="ECO:0000256" key="6">
    <source>
        <dbReference type="ARBA" id="ARBA00022801"/>
    </source>
</evidence>
<reference evidence="16 17" key="1">
    <citation type="journal article" date="2021" name="Elife">
        <title>Chloroplast acquisition without the gene transfer in kleptoplastic sea slugs, Plakobranchus ocellatus.</title>
        <authorList>
            <person name="Maeda T."/>
            <person name="Takahashi S."/>
            <person name="Yoshida T."/>
            <person name="Shimamura S."/>
            <person name="Takaki Y."/>
            <person name="Nagai Y."/>
            <person name="Toyoda A."/>
            <person name="Suzuki Y."/>
            <person name="Arimoto A."/>
            <person name="Ishii H."/>
            <person name="Satoh N."/>
            <person name="Nishiyama T."/>
            <person name="Hasebe M."/>
            <person name="Maruyama T."/>
            <person name="Minagawa J."/>
            <person name="Obokata J."/>
            <person name="Shigenobu S."/>
        </authorList>
    </citation>
    <scope>NUCLEOTIDE SEQUENCE [LARGE SCALE GENOMIC DNA]</scope>
</reference>
<dbReference type="Gene3D" id="1.20.120.1080">
    <property type="match status" value="1"/>
</dbReference>
<protein>
    <recommendedName>
        <fullName evidence="2">RNA helicase</fullName>
        <ecNumber evidence="2">3.6.4.13</ecNumber>
    </recommendedName>
</protein>
<feature type="coiled-coil region" evidence="12">
    <location>
        <begin position="206"/>
        <end position="233"/>
    </location>
</feature>
<dbReference type="InterPro" id="IPR007502">
    <property type="entry name" value="Helicase-assoc_dom"/>
</dbReference>
<dbReference type="CDD" id="cd17917">
    <property type="entry name" value="DEXHc_RHA-like"/>
    <property type="match status" value="1"/>
</dbReference>
<keyword evidence="8" id="KW-0067">ATP-binding</keyword>
<dbReference type="PROSITE" id="PS51194">
    <property type="entry name" value="HELICASE_CTER"/>
    <property type="match status" value="1"/>
</dbReference>
<sequence length="1324" mass="146164">VQIPQKLEVALIDLIASEQKSRGSITDVSKRITLKKLTDVYNNLSTAGFTRSQVESAMSNTIMCGGDLIDALDWLCLNIQNDLLPVGFSETLLKEEEKLRPKFDRSLQVEATQAATVDSSQKASTTATVSHGKQASSATSKKEKPEMKNWILQYAQQSSSDEDDDDDDDDDEGENASKSVFDPTARYIELHSQLGDLKDRAAIAKSNAATEEHKKLSKQLRELHLEMAALEKYPEFDKSIKSELKSASGSVKTKKKKDTITAGSGDGGATAAGGTIEGDDDDGEDSFGLGLFAAAEKEGPSKPKIAVVEKPMEEVRNFEYTRSQWTGKSPKQFLIDWVRKHLKGSPAPKFKKIQVKVDRFKSTCIVEKSKEDILSVTPDILCENVKDSEHLSCTLALYHLCRGQPVHQLLPPPYRNVWLDWADAEKKKKDEAKEKVDKPRDQFISKLMKKLNIEDGTAKGGEKKSDHKAKAFVGKKEEEDDDDEDEDDWEALADKGQLEDISPGTRSQSEDTRRSMDKSQSRNKDSLLSRALRARQDTDLYQELLEGRKLLPVFQFKEEVMSAVRSHNVVVIAGETGSGKSTQIPQFILEDCIAQGQDDISVICTEPRRISATSLAMRVSQEMGEGQSEAGVKGLDVGEPRAFRNGGPLVGYQIRFESRRGPGTRLVYCTTGVVLRQLQGSADLKGVTHLIIDEVHERSVQSDFLMIVVKEILARRSDLKVILMSATLDSAKFSAYFDHCPVINIPGRTFPVEVLYLEDAIEKTGYVVDDDSPYTLRENQLVKEDRAQVEITGKGGNTSKQNLTWTQEDISKIDRTDLSSDKYCLRTRNAVSRLNLNRINLDLISDLLMHIESSSPFCEIKGAVLIFLPGLADIQELYEMLTTQRHFSDPARYQIYALHSVLSSQDQGRVFSLPPPGVRKVVIATNIAETGITIPDVVYVIDSGKAKENRYMETSQMSALEEVFISRANCAQRAGRAGRVRPGFCFRLFTKAQHAGLKAYGTPELLRVPLEELCLNIMKCKYGHPHQFLQGALDPPSSLAVTRALGLLREVGACQADETTLTPLGHHLAALPVDVRIGKMLLLAAVFGCLEQVAVIAAAMTDKPPFVVPLSKKSEADLAKQALSLANSDHVTLLKAFVGWRRARQESRSAENSYINKNFLKKSTLMDIENVSRDLVKLVGSIGFSTTDSHHNYPGFSTVGDQPSPGEVLAISNMRTISKDELSPASVAIIKAVLTAGLYPQVGQVLTTPSVDISEQSSCLVETSQGVAQVHPSSVNRNLALTGSWLVYHEKVSSTYNQLRSTLPNPFQPEPLQPANPSHQRLVA</sequence>
<dbReference type="Pfam" id="PF00271">
    <property type="entry name" value="Helicase_C"/>
    <property type="match status" value="1"/>
</dbReference>
<feature type="compositionally biased region" description="Basic and acidic residues" evidence="13">
    <location>
        <begin position="455"/>
        <end position="477"/>
    </location>
</feature>
<dbReference type="Proteomes" id="UP000762676">
    <property type="component" value="Unassembled WGS sequence"/>
</dbReference>
<feature type="domain" description="Helicase ATP-binding" evidence="14">
    <location>
        <begin position="561"/>
        <end position="746"/>
    </location>
</feature>
<feature type="domain" description="Helicase C-terminal" evidence="15">
    <location>
        <begin position="843"/>
        <end position="1021"/>
    </location>
</feature>
<keyword evidence="6" id="KW-0378">Hydrolase</keyword>
<dbReference type="SMART" id="SM00847">
    <property type="entry name" value="HA2"/>
    <property type="match status" value="1"/>
</dbReference>
<keyword evidence="10 12" id="KW-0175">Coiled coil</keyword>
<evidence type="ECO:0000259" key="14">
    <source>
        <dbReference type="PROSITE" id="PS51192"/>
    </source>
</evidence>
<dbReference type="GO" id="GO:0003724">
    <property type="term" value="F:RNA helicase activity"/>
    <property type="evidence" value="ECO:0007669"/>
    <property type="project" value="UniProtKB-EC"/>
</dbReference>
<dbReference type="CDD" id="cd18791">
    <property type="entry name" value="SF2_C_RHA"/>
    <property type="match status" value="1"/>
</dbReference>
<feature type="compositionally biased region" description="Polar residues" evidence="13">
    <location>
        <begin position="113"/>
        <end position="139"/>
    </location>
</feature>
<evidence type="ECO:0000313" key="16">
    <source>
        <dbReference type="EMBL" id="GFS24549.1"/>
    </source>
</evidence>
<keyword evidence="9" id="KW-0648">Protein biosynthesis</keyword>
<feature type="compositionally biased region" description="Basic and acidic residues" evidence="13">
    <location>
        <begin position="508"/>
        <end position="527"/>
    </location>
</feature>
<evidence type="ECO:0000256" key="8">
    <source>
        <dbReference type="ARBA" id="ARBA00022840"/>
    </source>
</evidence>
<dbReference type="Pfam" id="PF24899">
    <property type="entry name" value="UBA_DHX29"/>
    <property type="match status" value="1"/>
</dbReference>
<dbReference type="GO" id="GO:0003723">
    <property type="term" value="F:RNA binding"/>
    <property type="evidence" value="ECO:0007669"/>
    <property type="project" value="TreeGrafter"/>
</dbReference>
<comment type="similarity">
    <text evidence="1">Belongs to the DEAD box helicase family. DEAH subfamily.</text>
</comment>
<dbReference type="Pfam" id="PF24385">
    <property type="entry name" value="DSRM_DHX29"/>
    <property type="match status" value="1"/>
</dbReference>
<dbReference type="SMART" id="SM00490">
    <property type="entry name" value="HELICc"/>
    <property type="match status" value="1"/>
</dbReference>
<dbReference type="InterPro" id="IPR056890">
    <property type="entry name" value="UBA_DHX29-like"/>
</dbReference>
<dbReference type="GO" id="GO:0003743">
    <property type="term" value="F:translation initiation factor activity"/>
    <property type="evidence" value="ECO:0007669"/>
    <property type="project" value="UniProtKB-KW"/>
</dbReference>
<dbReference type="InterPro" id="IPR056328">
    <property type="entry name" value="DSRM_DHX29"/>
</dbReference>
<evidence type="ECO:0000256" key="12">
    <source>
        <dbReference type="SAM" id="Coils"/>
    </source>
</evidence>
<dbReference type="EMBL" id="BMAT01013997">
    <property type="protein sequence ID" value="GFS24549.1"/>
    <property type="molecule type" value="Genomic_DNA"/>
</dbReference>
<organism evidence="16 17">
    <name type="scientific">Elysia marginata</name>
    <dbReference type="NCBI Taxonomy" id="1093978"/>
    <lineage>
        <taxon>Eukaryota</taxon>
        <taxon>Metazoa</taxon>
        <taxon>Spiralia</taxon>
        <taxon>Lophotrochozoa</taxon>
        <taxon>Mollusca</taxon>
        <taxon>Gastropoda</taxon>
        <taxon>Heterobranchia</taxon>
        <taxon>Euthyneura</taxon>
        <taxon>Panpulmonata</taxon>
        <taxon>Sacoglossa</taxon>
        <taxon>Placobranchoidea</taxon>
        <taxon>Plakobranchidae</taxon>
        <taxon>Elysia</taxon>
    </lineage>
</organism>
<evidence type="ECO:0000256" key="3">
    <source>
        <dbReference type="ARBA" id="ARBA00022490"/>
    </source>
</evidence>
<evidence type="ECO:0000256" key="10">
    <source>
        <dbReference type="ARBA" id="ARBA00023054"/>
    </source>
</evidence>
<dbReference type="PANTHER" id="PTHR18934">
    <property type="entry name" value="ATP-DEPENDENT RNA HELICASE"/>
    <property type="match status" value="1"/>
</dbReference>
<proteinExistence type="inferred from homology"/>
<comment type="caution">
    <text evidence="16">The sequence shown here is derived from an EMBL/GenBank/DDBJ whole genome shotgun (WGS) entry which is preliminary data.</text>
</comment>
<evidence type="ECO:0000256" key="11">
    <source>
        <dbReference type="ARBA" id="ARBA00047984"/>
    </source>
</evidence>
<dbReference type="FunFam" id="3.40.50.300:FF:000500">
    <property type="entry name" value="ATP-dependent RNA helicase DHX29"/>
    <property type="match status" value="1"/>
</dbReference>
<dbReference type="InterPro" id="IPR011709">
    <property type="entry name" value="DEAD-box_helicase_OB_fold"/>
</dbReference>
<evidence type="ECO:0000256" key="4">
    <source>
        <dbReference type="ARBA" id="ARBA00022540"/>
    </source>
</evidence>
<dbReference type="SMART" id="SM00487">
    <property type="entry name" value="DEXDc"/>
    <property type="match status" value="1"/>
</dbReference>
<evidence type="ECO:0000256" key="1">
    <source>
        <dbReference type="ARBA" id="ARBA00008792"/>
    </source>
</evidence>
<feature type="compositionally biased region" description="Acidic residues" evidence="13">
    <location>
        <begin position="160"/>
        <end position="174"/>
    </location>
</feature>
<keyword evidence="7 16" id="KW-0347">Helicase</keyword>
<feature type="region of interest" description="Disordered" evidence="13">
    <location>
        <begin position="455"/>
        <end position="529"/>
    </location>
</feature>
<evidence type="ECO:0000259" key="15">
    <source>
        <dbReference type="PROSITE" id="PS51194"/>
    </source>
</evidence>
<dbReference type="Pfam" id="PF07717">
    <property type="entry name" value="OB_NTP_bind"/>
    <property type="match status" value="1"/>
</dbReference>
<keyword evidence="4" id="KW-0396">Initiation factor</keyword>
<evidence type="ECO:0000256" key="7">
    <source>
        <dbReference type="ARBA" id="ARBA00022806"/>
    </source>
</evidence>
<dbReference type="PANTHER" id="PTHR18934:SF264">
    <property type="entry name" value="ATP-DEPENDENT RNA HELICASE DHX29"/>
    <property type="match status" value="1"/>
</dbReference>
<name>A0AAV4JQZ1_9GAST</name>
<dbReference type="Pfam" id="PF00270">
    <property type="entry name" value="DEAD"/>
    <property type="match status" value="1"/>
</dbReference>
<evidence type="ECO:0000256" key="5">
    <source>
        <dbReference type="ARBA" id="ARBA00022741"/>
    </source>
</evidence>
<accession>A0AAV4JQZ1</accession>
<dbReference type="FunFam" id="3.40.50.300:FF:000325">
    <property type="entry name" value="ATP-dependent RNA helicase DHX29"/>
    <property type="match status" value="1"/>
</dbReference>
<dbReference type="FunFam" id="1.20.120.1080:FF:000002">
    <property type="entry name" value="Putative ATP-dependent RNA helicase DHX36"/>
    <property type="match status" value="1"/>
</dbReference>
<feature type="compositionally biased region" description="Polar residues" evidence="13">
    <location>
        <begin position="1315"/>
        <end position="1324"/>
    </location>
</feature>
<dbReference type="InterPro" id="IPR011545">
    <property type="entry name" value="DEAD/DEAH_box_helicase_dom"/>
</dbReference>
<dbReference type="PROSITE" id="PS51192">
    <property type="entry name" value="HELICASE_ATP_BIND_1"/>
    <property type="match status" value="1"/>
</dbReference>
<evidence type="ECO:0000256" key="9">
    <source>
        <dbReference type="ARBA" id="ARBA00022917"/>
    </source>
</evidence>
<dbReference type="InterPro" id="IPR014001">
    <property type="entry name" value="Helicase_ATP-bd"/>
</dbReference>
<evidence type="ECO:0000256" key="13">
    <source>
        <dbReference type="SAM" id="MobiDB-lite"/>
    </source>
</evidence>
<feature type="compositionally biased region" description="Acidic residues" evidence="13">
    <location>
        <begin position="478"/>
        <end position="491"/>
    </location>
</feature>
<feature type="region of interest" description="Disordered" evidence="13">
    <location>
        <begin position="247"/>
        <end position="281"/>
    </location>
</feature>
<keyword evidence="17" id="KW-1185">Reference proteome</keyword>
<dbReference type="GO" id="GO:0005524">
    <property type="term" value="F:ATP binding"/>
    <property type="evidence" value="ECO:0007669"/>
    <property type="project" value="UniProtKB-KW"/>
</dbReference>
<dbReference type="InterPro" id="IPR027417">
    <property type="entry name" value="P-loop_NTPase"/>
</dbReference>
<gene>
    <name evidence="16" type="ORF">ElyMa_007005900</name>
</gene>
<feature type="non-terminal residue" evidence="16">
    <location>
        <position position="1"/>
    </location>
</feature>
<comment type="catalytic activity">
    <reaction evidence="11">
        <text>ATP + H2O = ADP + phosphate + H(+)</text>
        <dbReference type="Rhea" id="RHEA:13065"/>
        <dbReference type="ChEBI" id="CHEBI:15377"/>
        <dbReference type="ChEBI" id="CHEBI:15378"/>
        <dbReference type="ChEBI" id="CHEBI:30616"/>
        <dbReference type="ChEBI" id="CHEBI:43474"/>
        <dbReference type="ChEBI" id="CHEBI:456216"/>
        <dbReference type="EC" id="3.6.4.13"/>
    </reaction>
</comment>
<feature type="region of interest" description="Disordered" evidence="13">
    <location>
        <begin position="113"/>
        <end position="184"/>
    </location>
</feature>
<dbReference type="SUPFAM" id="SSF52540">
    <property type="entry name" value="P-loop containing nucleoside triphosphate hydrolases"/>
    <property type="match status" value="1"/>
</dbReference>
<feature type="region of interest" description="Disordered" evidence="13">
    <location>
        <begin position="1300"/>
        <end position="1324"/>
    </location>
</feature>
<dbReference type="InterPro" id="IPR001650">
    <property type="entry name" value="Helicase_C-like"/>
</dbReference>
<dbReference type="GO" id="GO:0016787">
    <property type="term" value="F:hydrolase activity"/>
    <property type="evidence" value="ECO:0007669"/>
    <property type="project" value="UniProtKB-KW"/>
</dbReference>
<keyword evidence="3" id="KW-0963">Cytoplasm</keyword>
<evidence type="ECO:0000256" key="2">
    <source>
        <dbReference type="ARBA" id="ARBA00012552"/>
    </source>
</evidence>
<keyword evidence="5" id="KW-0547">Nucleotide-binding</keyword>
<evidence type="ECO:0000313" key="17">
    <source>
        <dbReference type="Proteomes" id="UP000762676"/>
    </source>
</evidence>
<dbReference type="EC" id="3.6.4.13" evidence="2"/>
<dbReference type="Pfam" id="PF21010">
    <property type="entry name" value="HA2_C"/>
    <property type="match status" value="1"/>
</dbReference>